<evidence type="ECO:0000256" key="1">
    <source>
        <dbReference type="ARBA" id="ARBA00007430"/>
    </source>
</evidence>
<dbReference type="AlphaFoldDB" id="A0A1G2MAZ2"/>
<dbReference type="InterPro" id="IPR036291">
    <property type="entry name" value="NAD(P)-bd_dom_sf"/>
</dbReference>
<accession>A0A1G2MAZ2</accession>
<dbReference type="Gene3D" id="3.40.50.720">
    <property type="entry name" value="NAD(P)-binding Rossmann-like Domain"/>
    <property type="match status" value="1"/>
</dbReference>
<dbReference type="EMBL" id="MHRJ01000055">
    <property type="protein sequence ID" value="OHA20993.1"/>
    <property type="molecule type" value="Genomic_DNA"/>
</dbReference>
<dbReference type="Pfam" id="PF02719">
    <property type="entry name" value="Polysacc_synt_2"/>
    <property type="match status" value="1"/>
</dbReference>
<dbReference type="SUPFAM" id="SSF51735">
    <property type="entry name" value="NAD(P)-binding Rossmann-fold domains"/>
    <property type="match status" value="1"/>
</dbReference>
<evidence type="ECO:0000259" key="2">
    <source>
        <dbReference type="Pfam" id="PF02719"/>
    </source>
</evidence>
<dbReference type="InterPro" id="IPR051203">
    <property type="entry name" value="Polysaccharide_Synthase-Rel"/>
</dbReference>
<dbReference type="PANTHER" id="PTHR43318">
    <property type="entry name" value="UDP-N-ACETYLGLUCOSAMINE 4,6-DEHYDRATASE"/>
    <property type="match status" value="1"/>
</dbReference>
<name>A0A1G2MAZ2_9BACT</name>
<comment type="caution">
    <text evidence="3">The sequence shown here is derived from an EMBL/GenBank/DDBJ whole genome shotgun (WGS) entry which is preliminary data.</text>
</comment>
<organism evidence="3 4">
    <name type="scientific">Candidatus Taylorbacteria bacterium RIFCSPHIGHO2_02_49_25</name>
    <dbReference type="NCBI Taxonomy" id="1802305"/>
    <lineage>
        <taxon>Bacteria</taxon>
        <taxon>Candidatus Tayloriibacteriota</taxon>
    </lineage>
</organism>
<comment type="similarity">
    <text evidence="1">Belongs to the polysaccharide synthase family.</text>
</comment>
<dbReference type="CDD" id="cd05237">
    <property type="entry name" value="UDP_invert_4-6DH_SDR_e"/>
    <property type="match status" value="1"/>
</dbReference>
<dbReference type="Proteomes" id="UP000176493">
    <property type="component" value="Unassembled WGS sequence"/>
</dbReference>
<sequence>MFKSKIILVTGGTGSIGSEIVRQLLKKGPKTIRVLSRHEEGHHQLMHELAGEEEKMRFIIGDIRDRERLALAMEGVDIVFHAAALKHVPLCEYNPFEAVKTNIVGTQNVIEAARSAGASHVIGISTDKVAEPESVLGVSKLMAEKLFLATYFYKGGTKTKFTCVRFGNVLGSRGSILSLIKSHIDKGQPIPITDPNMTRFFMTVPEAVSLVLHAALLGKGQEIFVLKMPAAQLSDVVQAGIAYFAPAFGKKPFEIATKIIGKRRGEKMHEKLLADHEVESALETKEMYILTPSGAAFSEYTAIYPASRVRKDDKRFSSKFARKLTLKELRGHIEEVDRNHFV</sequence>
<dbReference type="PANTHER" id="PTHR43318:SF2">
    <property type="entry name" value="UDP-N-ACETYLGLUCOSAMINE 4,6-DEHYDRATASE (INVERTING)"/>
    <property type="match status" value="1"/>
</dbReference>
<protein>
    <recommendedName>
        <fullName evidence="2">Polysaccharide biosynthesis protein CapD-like domain-containing protein</fullName>
    </recommendedName>
</protein>
<evidence type="ECO:0000313" key="3">
    <source>
        <dbReference type="EMBL" id="OHA20993.1"/>
    </source>
</evidence>
<dbReference type="InterPro" id="IPR003869">
    <property type="entry name" value="Polysac_CapD-like"/>
</dbReference>
<evidence type="ECO:0000313" key="4">
    <source>
        <dbReference type="Proteomes" id="UP000176493"/>
    </source>
</evidence>
<reference evidence="3 4" key="1">
    <citation type="journal article" date="2016" name="Nat. Commun.">
        <title>Thousands of microbial genomes shed light on interconnected biogeochemical processes in an aquifer system.</title>
        <authorList>
            <person name="Anantharaman K."/>
            <person name="Brown C.T."/>
            <person name="Hug L.A."/>
            <person name="Sharon I."/>
            <person name="Castelle C.J."/>
            <person name="Probst A.J."/>
            <person name="Thomas B.C."/>
            <person name="Singh A."/>
            <person name="Wilkins M.J."/>
            <person name="Karaoz U."/>
            <person name="Brodie E.L."/>
            <person name="Williams K.H."/>
            <person name="Hubbard S.S."/>
            <person name="Banfield J.F."/>
        </authorList>
    </citation>
    <scope>NUCLEOTIDE SEQUENCE [LARGE SCALE GENOMIC DNA]</scope>
</reference>
<feature type="domain" description="Polysaccharide biosynthesis protein CapD-like" evidence="2">
    <location>
        <begin position="7"/>
        <end position="290"/>
    </location>
</feature>
<gene>
    <name evidence="3" type="ORF">A2W52_01035</name>
</gene>
<proteinExistence type="inferred from homology"/>